<keyword evidence="6" id="KW-0472">Membrane</keyword>
<reference evidence="8" key="1">
    <citation type="submission" date="2023-07" db="EMBL/GenBank/DDBJ databases">
        <authorList>
            <consortium name="CYATHOMIX"/>
        </authorList>
    </citation>
    <scope>NUCLEOTIDE SEQUENCE</scope>
    <source>
        <strain evidence="8">N/A</strain>
    </source>
</reference>
<organism evidence="8 9">
    <name type="scientific">Cylicocyclus nassatus</name>
    <name type="common">Nematode worm</name>
    <dbReference type="NCBI Taxonomy" id="53992"/>
    <lineage>
        <taxon>Eukaryota</taxon>
        <taxon>Metazoa</taxon>
        <taxon>Ecdysozoa</taxon>
        <taxon>Nematoda</taxon>
        <taxon>Chromadorea</taxon>
        <taxon>Rhabditida</taxon>
        <taxon>Rhabditina</taxon>
        <taxon>Rhabditomorpha</taxon>
        <taxon>Strongyloidea</taxon>
        <taxon>Strongylidae</taxon>
        <taxon>Cylicocyclus</taxon>
    </lineage>
</organism>
<evidence type="ECO:0000313" key="8">
    <source>
        <dbReference type="EMBL" id="CAJ0590991.1"/>
    </source>
</evidence>
<dbReference type="SUPFAM" id="SSF57850">
    <property type="entry name" value="RING/U-box"/>
    <property type="match status" value="1"/>
</dbReference>
<dbReference type="Proteomes" id="UP001176961">
    <property type="component" value="Unassembled WGS sequence"/>
</dbReference>
<evidence type="ECO:0000313" key="9">
    <source>
        <dbReference type="Proteomes" id="UP001176961"/>
    </source>
</evidence>
<keyword evidence="3" id="KW-0862">Zinc</keyword>
<keyword evidence="6" id="KW-1133">Transmembrane helix</keyword>
<dbReference type="PROSITE" id="PS50089">
    <property type="entry name" value="ZF_RING_2"/>
    <property type="match status" value="1"/>
</dbReference>
<dbReference type="PANTHER" id="PTHR25462">
    <property type="entry name" value="BONUS, ISOFORM C-RELATED"/>
    <property type="match status" value="1"/>
</dbReference>
<accession>A0AA36GJ20</accession>
<evidence type="ECO:0000256" key="3">
    <source>
        <dbReference type="ARBA" id="ARBA00022833"/>
    </source>
</evidence>
<dbReference type="GO" id="GO:0061630">
    <property type="term" value="F:ubiquitin protein ligase activity"/>
    <property type="evidence" value="ECO:0007669"/>
    <property type="project" value="TreeGrafter"/>
</dbReference>
<evidence type="ECO:0000256" key="6">
    <source>
        <dbReference type="SAM" id="Phobius"/>
    </source>
</evidence>
<dbReference type="InterPro" id="IPR027370">
    <property type="entry name" value="Znf-RING_euk"/>
</dbReference>
<feature type="domain" description="RING-type" evidence="7">
    <location>
        <begin position="17"/>
        <end position="66"/>
    </location>
</feature>
<evidence type="ECO:0000259" key="7">
    <source>
        <dbReference type="PROSITE" id="PS50089"/>
    </source>
</evidence>
<dbReference type="GO" id="GO:0008270">
    <property type="term" value="F:zinc ion binding"/>
    <property type="evidence" value="ECO:0007669"/>
    <property type="project" value="UniProtKB-KW"/>
</dbReference>
<evidence type="ECO:0000256" key="5">
    <source>
        <dbReference type="SAM" id="MobiDB-lite"/>
    </source>
</evidence>
<feature type="transmembrane region" description="Helical" evidence="6">
    <location>
        <begin position="273"/>
        <end position="293"/>
    </location>
</feature>
<protein>
    <recommendedName>
        <fullName evidence="7">RING-type domain-containing protein</fullName>
    </recommendedName>
</protein>
<keyword evidence="1" id="KW-0479">Metal-binding</keyword>
<name>A0AA36GJ20_CYLNA</name>
<feature type="region of interest" description="Disordered" evidence="5">
    <location>
        <begin position="166"/>
        <end position="207"/>
    </location>
</feature>
<evidence type="ECO:0000256" key="1">
    <source>
        <dbReference type="ARBA" id="ARBA00022723"/>
    </source>
</evidence>
<dbReference type="InterPro" id="IPR047153">
    <property type="entry name" value="TRIM45/56/19-like"/>
</dbReference>
<dbReference type="InterPro" id="IPR017907">
    <property type="entry name" value="Znf_RING_CS"/>
</dbReference>
<proteinExistence type="predicted"/>
<dbReference type="AlphaFoldDB" id="A0AA36GJ20"/>
<dbReference type="InterPro" id="IPR001841">
    <property type="entry name" value="Znf_RING"/>
</dbReference>
<keyword evidence="2 4" id="KW-0863">Zinc-finger</keyword>
<dbReference type="Gene3D" id="3.30.40.10">
    <property type="entry name" value="Zinc/RING finger domain, C3HC4 (zinc finger)"/>
    <property type="match status" value="1"/>
</dbReference>
<keyword evidence="6" id="KW-0812">Transmembrane</keyword>
<evidence type="ECO:0000256" key="4">
    <source>
        <dbReference type="PROSITE-ProRule" id="PRU00175"/>
    </source>
</evidence>
<evidence type="ECO:0000256" key="2">
    <source>
        <dbReference type="ARBA" id="ARBA00022771"/>
    </source>
</evidence>
<feature type="compositionally biased region" description="Polar residues" evidence="5">
    <location>
        <begin position="191"/>
        <end position="207"/>
    </location>
</feature>
<keyword evidence="9" id="KW-1185">Reference proteome</keyword>
<comment type="caution">
    <text evidence="8">The sequence shown here is derived from an EMBL/GenBank/DDBJ whole genome shotgun (WGS) entry which is preliminary data.</text>
</comment>
<dbReference type="PROSITE" id="PS00518">
    <property type="entry name" value="ZF_RING_1"/>
    <property type="match status" value="1"/>
</dbReference>
<sequence>MTLGTTLLIDVQKLVECPICRENFVDPLQLSCGHTFCKSCLDKLPTAQTSKSANDCDPFVRCPECRQDTRLPLSSLPINYRLRDMAALFSSSSTSASATHADSKKRKYYWICSICGDVSTNGVFMSCCDCAVDDKQALQMCPVCCLVYHNGHNILKLMEGSTLPASPIADMKPSHQKHSSQQPSDVAGSAFSESTSDFQQGQPQVTSAMEMDRTISNGEVETYTIQERREDTMIEVEHISANMTFGARPRSENAIRLLPAAIERAKKYCDCKMLTVFVIGLQYFACFILLVLLRFGVI</sequence>
<gene>
    <name evidence="8" type="ORF">CYNAS_LOCUS2974</name>
</gene>
<dbReference type="EMBL" id="CATQJL010000001">
    <property type="protein sequence ID" value="CAJ0590991.1"/>
    <property type="molecule type" value="Genomic_DNA"/>
</dbReference>
<dbReference type="Pfam" id="PF13445">
    <property type="entry name" value="zf-RING_UBOX"/>
    <property type="match status" value="1"/>
</dbReference>
<dbReference type="SMART" id="SM00184">
    <property type="entry name" value="RING"/>
    <property type="match status" value="2"/>
</dbReference>
<dbReference type="PANTHER" id="PTHR25462:SF296">
    <property type="entry name" value="MEIOTIC P26, ISOFORM F"/>
    <property type="match status" value="1"/>
</dbReference>
<dbReference type="InterPro" id="IPR013083">
    <property type="entry name" value="Znf_RING/FYVE/PHD"/>
</dbReference>